<feature type="region of interest" description="Disordered" evidence="1">
    <location>
        <begin position="401"/>
        <end position="468"/>
    </location>
</feature>
<organism evidence="2 3">
    <name type="scientific">Pleurotus eryngii</name>
    <name type="common">Boletus of the steppes</name>
    <dbReference type="NCBI Taxonomy" id="5323"/>
    <lineage>
        <taxon>Eukaryota</taxon>
        <taxon>Fungi</taxon>
        <taxon>Dikarya</taxon>
        <taxon>Basidiomycota</taxon>
        <taxon>Agaricomycotina</taxon>
        <taxon>Agaricomycetes</taxon>
        <taxon>Agaricomycetidae</taxon>
        <taxon>Agaricales</taxon>
        <taxon>Pleurotineae</taxon>
        <taxon>Pleurotaceae</taxon>
        <taxon>Pleurotus</taxon>
    </lineage>
</organism>
<protein>
    <submittedName>
        <fullName evidence="2">Uncharacterized protein</fullName>
    </submittedName>
</protein>
<dbReference type="AlphaFoldDB" id="A0A9P6A691"/>
<evidence type="ECO:0000313" key="2">
    <source>
        <dbReference type="EMBL" id="KAF9499798.1"/>
    </source>
</evidence>
<feature type="region of interest" description="Disordered" evidence="1">
    <location>
        <begin position="557"/>
        <end position="656"/>
    </location>
</feature>
<feature type="compositionally biased region" description="Acidic residues" evidence="1">
    <location>
        <begin position="240"/>
        <end position="253"/>
    </location>
</feature>
<keyword evidence="3" id="KW-1185">Reference proteome</keyword>
<accession>A0A9P6A691</accession>
<dbReference type="OrthoDB" id="3357813at2759"/>
<gene>
    <name evidence="2" type="ORF">BDN71DRAFT_64420</name>
</gene>
<feature type="region of interest" description="Disordered" evidence="1">
    <location>
        <begin position="1"/>
        <end position="31"/>
    </location>
</feature>
<sequence length="656" mass="71112">MASDVPPPVYDILDANQPSSNQPPPSTDSGPQILIIPSADTINFQKGFLGANGERAAVEGELQIKGAEPFAWEKLSVSLSSNETAYGRNIELGFSEVVLYSCSRSNPTPLPSSFLFAIPLTPDTPQSIRTSHSSLAHVLTVELKPLDAAGQPIIKSLIVHTKRYSSHVHSLTASPELHSLDDPARVEVEIPRSTFKVGEPIPAYITVPPPPRDLIVNEGLRLRNVMAELVRTVQVRRDEGDDEDSNPEADDPPVDTTTTRTTSNSDKDHGEGSSSNHLNLPFFFGSSYRTVIGRSGASCRFHSSRAVQLRLILHQSPSRSPADFQMDLPPTESGLLESDAECPAISQTTVLHSISFRLDINVSFVDMASRTERLSTISIPLTILPPPARLPEVEQSVDEAYQKKHDRPPARTVRADEVDSVPHYDAGAEAGPSGLLSGAPPPFEERDAPPPFFSSAAEASTSNRLPTFQESETEIILPDSDLDHDHLSMAPVIVGEGTEFGFTSDQQFDGHSEGMQRVSTPPPSLAMASRDPDLTEIADIREPEHAMEVLGLVLDQHEEMSGRADRPPPPPAMDDPSDPPPSIDSDFRSPSVARQGSPPHPSSPPTQPGYIAVDIPRLQSPLPPPLHEQSHGHAPPPYLGVPQEQEHVTRPPPYVD</sequence>
<feature type="compositionally biased region" description="Pro residues" evidence="1">
    <location>
        <begin position="598"/>
        <end position="607"/>
    </location>
</feature>
<proteinExistence type="predicted"/>
<dbReference type="Proteomes" id="UP000807025">
    <property type="component" value="Unassembled WGS sequence"/>
</dbReference>
<evidence type="ECO:0000313" key="3">
    <source>
        <dbReference type="Proteomes" id="UP000807025"/>
    </source>
</evidence>
<reference evidence="2" key="1">
    <citation type="submission" date="2020-11" db="EMBL/GenBank/DDBJ databases">
        <authorList>
            <consortium name="DOE Joint Genome Institute"/>
            <person name="Ahrendt S."/>
            <person name="Riley R."/>
            <person name="Andreopoulos W."/>
            <person name="Labutti K."/>
            <person name="Pangilinan J."/>
            <person name="Ruiz-Duenas F.J."/>
            <person name="Barrasa J.M."/>
            <person name="Sanchez-Garcia M."/>
            <person name="Camarero S."/>
            <person name="Miyauchi S."/>
            <person name="Serrano A."/>
            <person name="Linde D."/>
            <person name="Babiker R."/>
            <person name="Drula E."/>
            <person name="Ayuso-Fernandez I."/>
            <person name="Pacheco R."/>
            <person name="Padilla G."/>
            <person name="Ferreira P."/>
            <person name="Barriuso J."/>
            <person name="Kellner H."/>
            <person name="Castanera R."/>
            <person name="Alfaro M."/>
            <person name="Ramirez L."/>
            <person name="Pisabarro A.G."/>
            <person name="Kuo A."/>
            <person name="Tritt A."/>
            <person name="Lipzen A."/>
            <person name="He G."/>
            <person name="Yan M."/>
            <person name="Ng V."/>
            <person name="Cullen D."/>
            <person name="Martin F."/>
            <person name="Rosso M.-N."/>
            <person name="Henrissat B."/>
            <person name="Hibbett D."/>
            <person name="Martinez A.T."/>
            <person name="Grigoriev I.V."/>
        </authorList>
    </citation>
    <scope>NUCLEOTIDE SEQUENCE</scope>
    <source>
        <strain evidence="2">ATCC 90797</strain>
    </source>
</reference>
<dbReference type="EMBL" id="MU154530">
    <property type="protein sequence ID" value="KAF9499798.1"/>
    <property type="molecule type" value="Genomic_DNA"/>
</dbReference>
<name>A0A9P6A691_PLEER</name>
<comment type="caution">
    <text evidence="2">The sequence shown here is derived from an EMBL/GenBank/DDBJ whole genome shotgun (WGS) entry which is preliminary data.</text>
</comment>
<feature type="compositionally biased region" description="Low complexity" evidence="1">
    <location>
        <begin position="453"/>
        <end position="462"/>
    </location>
</feature>
<evidence type="ECO:0000256" key="1">
    <source>
        <dbReference type="SAM" id="MobiDB-lite"/>
    </source>
</evidence>
<feature type="compositionally biased region" description="Pro residues" evidence="1">
    <location>
        <begin position="567"/>
        <end position="582"/>
    </location>
</feature>
<feature type="region of interest" description="Disordered" evidence="1">
    <location>
        <begin position="236"/>
        <end position="276"/>
    </location>
</feature>
<feature type="compositionally biased region" description="Basic and acidic residues" evidence="1">
    <location>
        <begin position="557"/>
        <end position="566"/>
    </location>
</feature>
<feature type="compositionally biased region" description="Basic and acidic residues" evidence="1">
    <location>
        <begin position="401"/>
        <end position="422"/>
    </location>
</feature>
<feature type="region of interest" description="Disordered" evidence="1">
    <location>
        <begin position="506"/>
        <end position="529"/>
    </location>
</feature>